<dbReference type="SUPFAM" id="SSF88946">
    <property type="entry name" value="Sigma2 domain of RNA polymerase sigma factors"/>
    <property type="match status" value="1"/>
</dbReference>
<dbReference type="InterPro" id="IPR011517">
    <property type="entry name" value="RNA_pol_sigma70_ECF-like"/>
</dbReference>
<evidence type="ECO:0000313" key="7">
    <source>
        <dbReference type="Proteomes" id="UP000588068"/>
    </source>
</evidence>
<dbReference type="InterPro" id="IPR039425">
    <property type="entry name" value="RNA_pol_sigma-70-like"/>
</dbReference>
<comment type="similarity">
    <text evidence="1">Belongs to the sigma-70 factor family. ECF subfamily.</text>
</comment>
<dbReference type="InterPro" id="IPR053812">
    <property type="entry name" value="HTH_Sigma70_ECF-like"/>
</dbReference>
<gene>
    <name evidence="6" type="ORF">HNQ60_002885</name>
</gene>
<evidence type="ECO:0000313" key="6">
    <source>
        <dbReference type="EMBL" id="MBB6094004.1"/>
    </source>
</evidence>
<keyword evidence="4" id="KW-0804">Transcription</keyword>
<evidence type="ECO:0000256" key="3">
    <source>
        <dbReference type="ARBA" id="ARBA00023082"/>
    </source>
</evidence>
<dbReference type="InterPro" id="IPR014284">
    <property type="entry name" value="RNA_pol_sigma-70_dom"/>
</dbReference>
<dbReference type="Gene3D" id="1.10.10.10">
    <property type="entry name" value="Winged helix-like DNA-binding domain superfamily/Winged helix DNA-binding domain"/>
    <property type="match status" value="1"/>
</dbReference>
<dbReference type="NCBIfam" id="TIGR02937">
    <property type="entry name" value="sigma70-ECF"/>
    <property type="match status" value="1"/>
</dbReference>
<name>A0A841HN34_9GAMM</name>
<accession>A0A841HN34</accession>
<dbReference type="PANTHER" id="PTHR43133:SF39">
    <property type="entry name" value="SIMILAR TO RNA POLYMERASE SIGMA-E FACTOR"/>
    <property type="match status" value="1"/>
</dbReference>
<dbReference type="Gene3D" id="1.10.1740.10">
    <property type="match status" value="1"/>
</dbReference>
<evidence type="ECO:0000256" key="1">
    <source>
        <dbReference type="ARBA" id="ARBA00010641"/>
    </source>
</evidence>
<evidence type="ECO:0000256" key="4">
    <source>
        <dbReference type="ARBA" id="ARBA00023163"/>
    </source>
</evidence>
<dbReference type="CDD" id="cd06171">
    <property type="entry name" value="Sigma70_r4"/>
    <property type="match status" value="1"/>
</dbReference>
<organism evidence="6 7">
    <name type="scientific">Povalibacter uvarum</name>
    <dbReference type="NCBI Taxonomy" id="732238"/>
    <lineage>
        <taxon>Bacteria</taxon>
        <taxon>Pseudomonadati</taxon>
        <taxon>Pseudomonadota</taxon>
        <taxon>Gammaproteobacteria</taxon>
        <taxon>Steroidobacterales</taxon>
        <taxon>Steroidobacteraceae</taxon>
        <taxon>Povalibacter</taxon>
    </lineage>
</organism>
<dbReference type="AlphaFoldDB" id="A0A841HN34"/>
<dbReference type="InterPro" id="IPR013324">
    <property type="entry name" value="RNA_pol_sigma_r3/r4-like"/>
</dbReference>
<dbReference type="Pfam" id="PF07638">
    <property type="entry name" value="Sigma70_ECF"/>
    <property type="match status" value="1"/>
</dbReference>
<dbReference type="RefSeq" id="WP_184332886.1">
    <property type="nucleotide sequence ID" value="NZ_JACHHZ010000003.1"/>
</dbReference>
<dbReference type="Proteomes" id="UP000588068">
    <property type="component" value="Unassembled WGS sequence"/>
</dbReference>
<feature type="domain" description="RNA polymerase sigma-70 ECF-like HTH" evidence="5">
    <location>
        <begin position="7"/>
        <end position="208"/>
    </location>
</feature>
<dbReference type="NCBIfam" id="TIGR02999">
    <property type="entry name" value="Sig-70_X6"/>
    <property type="match status" value="1"/>
</dbReference>
<sequence>MDTSALSVTHLLRQWRAGDSDAIADLMSLLYRELRAMAREHVRRERRDHTLQGTALVNEAFMRLVKLQSVDIRDRAHFFAVASTVMRRILVDHARARLSSKRGGDAVRISSDLLEDAQSTGGMNDDWLPCIAAGEFFLTEAASSEDITALDDLLSQLEALDVRQSQVVEMRYFGGLTVEQTAQALNISEATVKREWVAARAWLRRELAQPAR</sequence>
<evidence type="ECO:0000259" key="5">
    <source>
        <dbReference type="Pfam" id="PF07638"/>
    </source>
</evidence>
<keyword evidence="3" id="KW-0731">Sigma factor</keyword>
<evidence type="ECO:0000256" key="2">
    <source>
        <dbReference type="ARBA" id="ARBA00023015"/>
    </source>
</evidence>
<proteinExistence type="inferred from homology"/>
<dbReference type="InterPro" id="IPR036388">
    <property type="entry name" value="WH-like_DNA-bd_sf"/>
</dbReference>
<dbReference type="GO" id="GO:0006352">
    <property type="term" value="P:DNA-templated transcription initiation"/>
    <property type="evidence" value="ECO:0007669"/>
    <property type="project" value="InterPro"/>
</dbReference>
<protein>
    <submittedName>
        <fullName evidence="6">RNA polymerase sigma factor (Sigma-70 family)</fullName>
    </submittedName>
</protein>
<reference evidence="6 7" key="1">
    <citation type="submission" date="2020-08" db="EMBL/GenBank/DDBJ databases">
        <title>Genomic Encyclopedia of Type Strains, Phase IV (KMG-IV): sequencing the most valuable type-strain genomes for metagenomic binning, comparative biology and taxonomic classification.</title>
        <authorList>
            <person name="Goeker M."/>
        </authorList>
    </citation>
    <scope>NUCLEOTIDE SEQUENCE [LARGE SCALE GENOMIC DNA]</scope>
    <source>
        <strain evidence="6 7">DSM 26723</strain>
    </source>
</reference>
<dbReference type="SUPFAM" id="SSF88659">
    <property type="entry name" value="Sigma3 and sigma4 domains of RNA polymerase sigma factors"/>
    <property type="match status" value="1"/>
</dbReference>
<keyword evidence="2" id="KW-0805">Transcription regulation</keyword>
<comment type="caution">
    <text evidence="6">The sequence shown here is derived from an EMBL/GenBank/DDBJ whole genome shotgun (WGS) entry which is preliminary data.</text>
</comment>
<dbReference type="PANTHER" id="PTHR43133">
    <property type="entry name" value="RNA POLYMERASE ECF-TYPE SIGMA FACTO"/>
    <property type="match status" value="1"/>
</dbReference>
<dbReference type="GO" id="GO:0016987">
    <property type="term" value="F:sigma factor activity"/>
    <property type="evidence" value="ECO:0007669"/>
    <property type="project" value="UniProtKB-KW"/>
</dbReference>
<keyword evidence="7" id="KW-1185">Reference proteome</keyword>
<dbReference type="EMBL" id="JACHHZ010000003">
    <property type="protein sequence ID" value="MBB6094004.1"/>
    <property type="molecule type" value="Genomic_DNA"/>
</dbReference>
<dbReference type="InterPro" id="IPR013325">
    <property type="entry name" value="RNA_pol_sigma_r2"/>
</dbReference>